<proteinExistence type="predicted"/>
<protein>
    <submittedName>
        <fullName evidence="1">Uncharacterized protein</fullName>
    </submittedName>
</protein>
<gene>
    <name evidence="1" type="ORF">K7X08_029274</name>
</gene>
<organism evidence="1 2">
    <name type="scientific">Anisodus acutangulus</name>
    <dbReference type="NCBI Taxonomy" id="402998"/>
    <lineage>
        <taxon>Eukaryota</taxon>
        <taxon>Viridiplantae</taxon>
        <taxon>Streptophyta</taxon>
        <taxon>Embryophyta</taxon>
        <taxon>Tracheophyta</taxon>
        <taxon>Spermatophyta</taxon>
        <taxon>Magnoliopsida</taxon>
        <taxon>eudicotyledons</taxon>
        <taxon>Gunneridae</taxon>
        <taxon>Pentapetalae</taxon>
        <taxon>asterids</taxon>
        <taxon>lamiids</taxon>
        <taxon>Solanales</taxon>
        <taxon>Solanaceae</taxon>
        <taxon>Solanoideae</taxon>
        <taxon>Hyoscyameae</taxon>
        <taxon>Anisodus</taxon>
    </lineage>
</organism>
<dbReference type="EMBL" id="JAJAGQ010000024">
    <property type="protein sequence ID" value="KAJ8526797.1"/>
    <property type="molecule type" value="Genomic_DNA"/>
</dbReference>
<comment type="caution">
    <text evidence="1">The sequence shown here is derived from an EMBL/GenBank/DDBJ whole genome shotgun (WGS) entry which is preliminary data.</text>
</comment>
<dbReference type="AlphaFoldDB" id="A0A9Q1L208"/>
<evidence type="ECO:0000313" key="2">
    <source>
        <dbReference type="Proteomes" id="UP001152561"/>
    </source>
</evidence>
<sequence length="123" mass="13971">MDGFSQRKSLQLNQYQQDVENLESLRQPPTSKKIIVLQTASQSTVRYKSDELWEVGVQLEGELLLQETTYQKSLTDFVHTVGRQHIESPSSKSFGFCPSVAVLRRSTSSHLLSSTNLMYHAHT</sequence>
<evidence type="ECO:0000313" key="1">
    <source>
        <dbReference type="EMBL" id="KAJ8526797.1"/>
    </source>
</evidence>
<name>A0A9Q1L208_9SOLA</name>
<accession>A0A9Q1L208</accession>
<dbReference type="Proteomes" id="UP001152561">
    <property type="component" value="Unassembled WGS sequence"/>
</dbReference>
<keyword evidence="2" id="KW-1185">Reference proteome</keyword>
<reference evidence="2" key="1">
    <citation type="journal article" date="2023" name="Proc. Natl. Acad. Sci. U.S.A.">
        <title>Genomic and structural basis for evolution of tropane alkaloid biosynthesis.</title>
        <authorList>
            <person name="Wanga Y.-J."/>
            <person name="Taina T."/>
            <person name="Yua J.-Y."/>
            <person name="Lia J."/>
            <person name="Xua B."/>
            <person name="Chenc J."/>
            <person name="D'Auriad J.C."/>
            <person name="Huanga J.-P."/>
            <person name="Huanga S.-X."/>
        </authorList>
    </citation>
    <scope>NUCLEOTIDE SEQUENCE [LARGE SCALE GENOMIC DNA]</scope>
    <source>
        <strain evidence="2">cv. KIB-2019</strain>
    </source>
</reference>